<feature type="domain" description="Cadherin" evidence="10">
    <location>
        <begin position="486"/>
        <end position="560"/>
    </location>
</feature>
<evidence type="ECO:0000313" key="11">
    <source>
        <dbReference type="EMBL" id="OWF47886.1"/>
    </source>
</evidence>
<dbReference type="PROSITE" id="PS00232">
    <property type="entry name" value="CADHERIN_1"/>
    <property type="match status" value="1"/>
</dbReference>
<dbReference type="InterPro" id="IPR015919">
    <property type="entry name" value="Cadherin-like_sf"/>
</dbReference>
<dbReference type="Proteomes" id="UP000242188">
    <property type="component" value="Unassembled WGS sequence"/>
</dbReference>
<evidence type="ECO:0000256" key="4">
    <source>
        <dbReference type="ARBA" id="ARBA00022837"/>
    </source>
</evidence>
<dbReference type="SMART" id="SM00112">
    <property type="entry name" value="CA"/>
    <property type="match status" value="5"/>
</dbReference>
<dbReference type="AlphaFoldDB" id="A0A210QGN9"/>
<accession>A0A210QGN9</accession>
<comment type="caution">
    <text evidence="11">The sequence shown here is derived from an EMBL/GenBank/DDBJ whole genome shotgun (WGS) entry which is preliminary data.</text>
</comment>
<organism evidence="11 12">
    <name type="scientific">Mizuhopecten yessoensis</name>
    <name type="common">Japanese scallop</name>
    <name type="synonym">Patinopecten yessoensis</name>
    <dbReference type="NCBI Taxonomy" id="6573"/>
    <lineage>
        <taxon>Eukaryota</taxon>
        <taxon>Metazoa</taxon>
        <taxon>Spiralia</taxon>
        <taxon>Lophotrochozoa</taxon>
        <taxon>Mollusca</taxon>
        <taxon>Bivalvia</taxon>
        <taxon>Autobranchia</taxon>
        <taxon>Pteriomorphia</taxon>
        <taxon>Pectinida</taxon>
        <taxon>Pectinoidea</taxon>
        <taxon>Pectinidae</taxon>
        <taxon>Mizuhopecten</taxon>
    </lineage>
</organism>
<dbReference type="PROSITE" id="PS50268">
    <property type="entry name" value="CADHERIN_2"/>
    <property type="match status" value="5"/>
</dbReference>
<dbReference type="GO" id="GO:0007156">
    <property type="term" value="P:homophilic cell adhesion via plasma membrane adhesion molecules"/>
    <property type="evidence" value="ECO:0007669"/>
    <property type="project" value="InterPro"/>
</dbReference>
<evidence type="ECO:0000256" key="3">
    <source>
        <dbReference type="ARBA" id="ARBA00022737"/>
    </source>
</evidence>
<dbReference type="PRINTS" id="PR00205">
    <property type="entry name" value="CADHERIN"/>
</dbReference>
<evidence type="ECO:0000256" key="5">
    <source>
        <dbReference type="ARBA" id="ARBA00022889"/>
    </source>
</evidence>
<sequence>MFEVGKPSHADFHCMIINVGKTQPWDIYSMDVSVVIFGLLASVFRTADFTDPCSIPLTGYESFITDVPEDTLIGSVLGKLRVSGRPDEVDLIQQTNDYLLLDQVSRNITLQKALDTDQGTSTIILRVECSIKNEIDSPSIPLMVRVILEDVNDNPPVFPRANYVTNVTEDTALGTIIFRDAIATDADQKGGGNDQISYRILPGSYSSYFDIEYPLYPDIKLRKPLDFETLKQLTVDIEAQDNPVRGLSMNNSATLTIIVMDTDDLIPTFTSQYYNGDVNIDATRGTVVLVNPPLKARDQDQLNTTVIYQIYDPSYHFLINETTGTITVDSKLAGTTYSALIKATQIDNPLRYGVALVQIKVAGLNITLPNGPSFRQRLYETTIAESQPPGTTIMTVPVTVKNPAGDLSFNILENISEFAVDQRGNIFLTRSLDYDAQDKEYRFTLEVSDGMHVATTPIHIRIDNVNDNSPELLNSEFTVNTQRVQGTIVTAIQGQDKDPNTHLQYQLRTHTSLFAVNSVGDISITAAPRELKEESYLLVVNVADDGVPQRSTVALVTIKFPRHLLMSRGLFAIEGTALLAVILGAVAAVLFVIVVILFAYIIRW</sequence>
<evidence type="ECO:0000256" key="1">
    <source>
        <dbReference type="ARBA" id="ARBA00004370"/>
    </source>
</evidence>
<keyword evidence="3" id="KW-0677">Repeat</keyword>
<dbReference type="Gene3D" id="2.60.40.60">
    <property type="entry name" value="Cadherins"/>
    <property type="match status" value="5"/>
</dbReference>
<dbReference type="GO" id="GO:0005509">
    <property type="term" value="F:calcium ion binding"/>
    <property type="evidence" value="ECO:0007669"/>
    <property type="project" value="UniProtKB-UniRule"/>
</dbReference>
<dbReference type="PANTHER" id="PTHR24025">
    <property type="entry name" value="DESMOGLEIN FAMILY MEMBER"/>
    <property type="match status" value="1"/>
</dbReference>
<dbReference type="PANTHER" id="PTHR24025:SF23">
    <property type="entry name" value="NEURAL-CADHERIN"/>
    <property type="match status" value="1"/>
</dbReference>
<proteinExistence type="predicted"/>
<dbReference type="CDD" id="cd11304">
    <property type="entry name" value="Cadherin_repeat"/>
    <property type="match status" value="5"/>
</dbReference>
<feature type="domain" description="Cadherin" evidence="10">
    <location>
        <begin position="270"/>
        <end position="374"/>
    </location>
</feature>
<dbReference type="GO" id="GO:0005911">
    <property type="term" value="C:cell-cell junction"/>
    <property type="evidence" value="ECO:0007669"/>
    <property type="project" value="TreeGrafter"/>
</dbReference>
<evidence type="ECO:0000256" key="9">
    <source>
        <dbReference type="SAM" id="Phobius"/>
    </source>
</evidence>
<keyword evidence="12" id="KW-1185">Reference proteome</keyword>
<feature type="domain" description="Cadherin" evidence="10">
    <location>
        <begin position="375"/>
        <end position="472"/>
    </location>
</feature>
<keyword evidence="5" id="KW-0130">Cell adhesion</keyword>
<dbReference type="InterPro" id="IPR002126">
    <property type="entry name" value="Cadherin-like_dom"/>
</dbReference>
<dbReference type="EMBL" id="NEDP02003755">
    <property type="protein sequence ID" value="OWF47886.1"/>
    <property type="molecule type" value="Genomic_DNA"/>
</dbReference>
<dbReference type="InterPro" id="IPR050971">
    <property type="entry name" value="Cadherin-domain_protein"/>
</dbReference>
<reference evidence="11 12" key="1">
    <citation type="journal article" date="2017" name="Nat. Ecol. Evol.">
        <title>Scallop genome provides insights into evolution of bilaterian karyotype and development.</title>
        <authorList>
            <person name="Wang S."/>
            <person name="Zhang J."/>
            <person name="Jiao W."/>
            <person name="Li J."/>
            <person name="Xun X."/>
            <person name="Sun Y."/>
            <person name="Guo X."/>
            <person name="Huan P."/>
            <person name="Dong B."/>
            <person name="Zhang L."/>
            <person name="Hu X."/>
            <person name="Sun X."/>
            <person name="Wang J."/>
            <person name="Zhao C."/>
            <person name="Wang Y."/>
            <person name="Wang D."/>
            <person name="Huang X."/>
            <person name="Wang R."/>
            <person name="Lv J."/>
            <person name="Li Y."/>
            <person name="Zhang Z."/>
            <person name="Liu B."/>
            <person name="Lu W."/>
            <person name="Hui Y."/>
            <person name="Liang J."/>
            <person name="Zhou Z."/>
            <person name="Hou R."/>
            <person name="Li X."/>
            <person name="Liu Y."/>
            <person name="Li H."/>
            <person name="Ning X."/>
            <person name="Lin Y."/>
            <person name="Zhao L."/>
            <person name="Xing Q."/>
            <person name="Dou J."/>
            <person name="Li Y."/>
            <person name="Mao J."/>
            <person name="Guo H."/>
            <person name="Dou H."/>
            <person name="Li T."/>
            <person name="Mu C."/>
            <person name="Jiang W."/>
            <person name="Fu Q."/>
            <person name="Fu X."/>
            <person name="Miao Y."/>
            <person name="Liu J."/>
            <person name="Yu Q."/>
            <person name="Li R."/>
            <person name="Liao H."/>
            <person name="Li X."/>
            <person name="Kong Y."/>
            <person name="Jiang Z."/>
            <person name="Chourrout D."/>
            <person name="Li R."/>
            <person name="Bao Z."/>
        </authorList>
    </citation>
    <scope>NUCLEOTIDE SEQUENCE [LARGE SCALE GENOMIC DNA]</scope>
    <source>
        <strain evidence="11 12">PY_sf001</strain>
    </source>
</reference>
<feature type="transmembrane region" description="Helical" evidence="9">
    <location>
        <begin position="577"/>
        <end position="602"/>
    </location>
</feature>
<keyword evidence="2 9" id="KW-0812">Transmembrane</keyword>
<evidence type="ECO:0000256" key="7">
    <source>
        <dbReference type="ARBA" id="ARBA00023136"/>
    </source>
</evidence>
<dbReference type="InterPro" id="IPR020894">
    <property type="entry name" value="Cadherin_CS"/>
</dbReference>
<evidence type="ECO:0000256" key="8">
    <source>
        <dbReference type="PROSITE-ProRule" id="PRU00043"/>
    </source>
</evidence>
<keyword evidence="4 8" id="KW-0106">Calcium</keyword>
<evidence type="ECO:0000313" key="12">
    <source>
        <dbReference type="Proteomes" id="UP000242188"/>
    </source>
</evidence>
<dbReference type="SUPFAM" id="SSF49313">
    <property type="entry name" value="Cadherin-like"/>
    <property type="match status" value="4"/>
</dbReference>
<feature type="domain" description="Cadherin" evidence="10">
    <location>
        <begin position="159"/>
        <end position="269"/>
    </location>
</feature>
<dbReference type="OrthoDB" id="6144753at2759"/>
<protein>
    <submittedName>
        <fullName evidence="11">Cadherin-89D</fullName>
    </submittedName>
</protein>
<evidence type="ECO:0000259" key="10">
    <source>
        <dbReference type="PROSITE" id="PS50268"/>
    </source>
</evidence>
<dbReference type="Pfam" id="PF00028">
    <property type="entry name" value="Cadherin"/>
    <property type="match status" value="2"/>
</dbReference>
<comment type="subcellular location">
    <subcellularLocation>
        <location evidence="1">Membrane</location>
    </subcellularLocation>
</comment>
<keyword evidence="7 9" id="KW-0472">Membrane</keyword>
<dbReference type="GO" id="GO:0005886">
    <property type="term" value="C:plasma membrane"/>
    <property type="evidence" value="ECO:0007669"/>
    <property type="project" value="InterPro"/>
</dbReference>
<name>A0A210QGN9_MIZYE</name>
<keyword evidence="6 9" id="KW-1133">Transmembrane helix</keyword>
<evidence type="ECO:0000256" key="2">
    <source>
        <dbReference type="ARBA" id="ARBA00022692"/>
    </source>
</evidence>
<evidence type="ECO:0000256" key="6">
    <source>
        <dbReference type="ARBA" id="ARBA00022989"/>
    </source>
</evidence>
<feature type="domain" description="Cadherin" evidence="10">
    <location>
        <begin position="101"/>
        <end position="158"/>
    </location>
</feature>
<gene>
    <name evidence="11" type="ORF">KP79_PYT20367</name>
</gene>